<dbReference type="NCBIfam" id="TIGR02543">
    <property type="entry name" value="List_Bact_rpt"/>
    <property type="match status" value="1"/>
</dbReference>
<keyword evidence="3" id="KW-0812">Transmembrane</keyword>
<feature type="domain" description="PGF-CTERM archaeal protein-sorting signal" evidence="4">
    <location>
        <begin position="120"/>
        <end position="142"/>
    </location>
</feature>
<dbReference type="GO" id="GO:0030115">
    <property type="term" value="C:S-layer"/>
    <property type="evidence" value="ECO:0007669"/>
    <property type="project" value="UniProtKB-SubCell"/>
</dbReference>
<keyword evidence="3" id="KW-0472">Membrane</keyword>
<keyword evidence="3" id="KW-1133">Transmembrane helix</keyword>
<protein>
    <recommendedName>
        <fullName evidence="4">PGF-CTERM archaeal protein-sorting signal domain-containing protein</fullName>
    </recommendedName>
</protein>
<evidence type="ECO:0000313" key="5">
    <source>
        <dbReference type="EMBL" id="WNY29307.1"/>
    </source>
</evidence>
<evidence type="ECO:0000259" key="4">
    <source>
        <dbReference type="Pfam" id="PF18204"/>
    </source>
</evidence>
<accession>A0AA96V9M4</accession>
<dbReference type="KEGG" id="mees:MmiEs2_15330"/>
<dbReference type="Pfam" id="PF09479">
    <property type="entry name" value="Flg_new"/>
    <property type="match status" value="1"/>
</dbReference>
<dbReference type="RefSeq" id="WP_316559291.1">
    <property type="nucleotide sequence ID" value="NZ_CP131062.1"/>
</dbReference>
<organism evidence="5 6">
    <name type="scientific">Methanimicrococcus stummii</name>
    <dbReference type="NCBI Taxonomy" id="3028294"/>
    <lineage>
        <taxon>Archaea</taxon>
        <taxon>Methanobacteriati</taxon>
        <taxon>Methanobacteriota</taxon>
        <taxon>Stenosarchaea group</taxon>
        <taxon>Methanomicrobia</taxon>
        <taxon>Methanosarcinales</taxon>
        <taxon>Methanosarcinaceae</taxon>
        <taxon>Methanimicrococcus</taxon>
    </lineage>
</organism>
<keyword evidence="6" id="KW-1185">Reference proteome</keyword>
<dbReference type="InterPro" id="IPR042229">
    <property type="entry name" value="Listeria/Bacterioides_rpt_sf"/>
</dbReference>
<keyword evidence="2" id="KW-0732">Signal</keyword>
<feature type="transmembrane region" description="Helical" evidence="3">
    <location>
        <begin position="120"/>
        <end position="140"/>
    </location>
</feature>
<name>A0AA96V9M4_9EURY</name>
<gene>
    <name evidence="5" type="ORF">MmiEs2_15330</name>
</gene>
<proteinExistence type="predicted"/>
<dbReference type="NCBIfam" id="TIGR04126">
    <property type="entry name" value="PGF_CTERM"/>
    <property type="match status" value="1"/>
</dbReference>
<sequence>MVTKIKTIFLVLCIALLITLTFAGTATASNNFLVIFMYDEDTVYLNKPVARYARVSEPESPVKNGYTFGGWYTEPECVNKFDFNTRIPSKTTLYAKWIPSSSAGTGAAGNVNDGPPTFKIPGFGATVGIAAVLGAAFVLGRRRV</sequence>
<dbReference type="Pfam" id="PF18204">
    <property type="entry name" value="PGF-CTERM"/>
    <property type="match status" value="1"/>
</dbReference>
<dbReference type="GO" id="GO:0005886">
    <property type="term" value="C:plasma membrane"/>
    <property type="evidence" value="ECO:0007669"/>
    <property type="project" value="UniProtKB-SubCell"/>
</dbReference>
<dbReference type="InterPro" id="IPR026371">
    <property type="entry name" value="PGF_CTERM"/>
</dbReference>
<dbReference type="Proteomes" id="UP001302662">
    <property type="component" value="Chromosome"/>
</dbReference>
<dbReference type="GeneID" id="85197998"/>
<evidence type="ECO:0000256" key="1">
    <source>
        <dbReference type="ARBA" id="ARBA00004196"/>
    </source>
</evidence>
<evidence type="ECO:0000256" key="2">
    <source>
        <dbReference type="ARBA" id="ARBA00022729"/>
    </source>
</evidence>
<dbReference type="AlphaFoldDB" id="A0AA96V9M4"/>
<dbReference type="InterPro" id="IPR013378">
    <property type="entry name" value="InlB-like_B-rpt"/>
</dbReference>
<dbReference type="Gene3D" id="2.60.40.4270">
    <property type="entry name" value="Listeria-Bacteroides repeat domain"/>
    <property type="match status" value="1"/>
</dbReference>
<evidence type="ECO:0000256" key="3">
    <source>
        <dbReference type="SAM" id="Phobius"/>
    </source>
</evidence>
<evidence type="ECO:0000313" key="6">
    <source>
        <dbReference type="Proteomes" id="UP001302662"/>
    </source>
</evidence>
<dbReference type="EMBL" id="CP131062">
    <property type="protein sequence ID" value="WNY29307.1"/>
    <property type="molecule type" value="Genomic_DNA"/>
</dbReference>
<reference evidence="5 6" key="1">
    <citation type="submission" date="2023-07" db="EMBL/GenBank/DDBJ databases">
        <title>Closed genome sequence of Methanimicrococcus sp. Es2.</title>
        <authorList>
            <person name="Protasov E."/>
            <person name="Platt K."/>
            <person name="Reeh H."/>
            <person name="Poehlein A."/>
            <person name="Daniel R."/>
            <person name="Brune A."/>
        </authorList>
    </citation>
    <scope>NUCLEOTIDE SEQUENCE [LARGE SCALE GENOMIC DNA]</scope>
    <source>
        <strain evidence="5 6">Es2</strain>
    </source>
</reference>
<comment type="subcellular location">
    <subcellularLocation>
        <location evidence="1">Cell envelope</location>
    </subcellularLocation>
</comment>